<evidence type="ECO:0000256" key="5">
    <source>
        <dbReference type="ARBA" id="ARBA00022679"/>
    </source>
</evidence>
<dbReference type="Gene3D" id="3.40.1160.10">
    <property type="entry name" value="Acetylglutamate kinase-like"/>
    <property type="match status" value="1"/>
</dbReference>
<keyword evidence="8" id="KW-0067">ATP-binding</keyword>
<dbReference type="NCBIfam" id="TIGR02076">
    <property type="entry name" value="pyrH_arch"/>
    <property type="match status" value="1"/>
</dbReference>
<dbReference type="InterPro" id="IPR001048">
    <property type="entry name" value="Asp/Glu/Uridylate_kinase"/>
</dbReference>
<dbReference type="PANTHER" id="PTHR42833">
    <property type="entry name" value="URIDYLATE KINASE"/>
    <property type="match status" value="1"/>
</dbReference>
<name>A0A2H0YMP0_9BACT</name>
<accession>A0A2H0YMP0</accession>
<dbReference type="EMBL" id="PEYD01000006">
    <property type="protein sequence ID" value="PIS39730.1"/>
    <property type="molecule type" value="Genomic_DNA"/>
</dbReference>
<dbReference type="Proteomes" id="UP000230088">
    <property type="component" value="Unassembled WGS sequence"/>
</dbReference>
<evidence type="ECO:0000256" key="7">
    <source>
        <dbReference type="ARBA" id="ARBA00022777"/>
    </source>
</evidence>
<protein>
    <recommendedName>
        <fullName evidence="3">UMP kinase</fullName>
        <ecNumber evidence="3">2.7.4.22</ecNumber>
    </recommendedName>
    <alternativeName>
        <fullName evidence="10">Uridine monophosphate kinase</fullName>
    </alternativeName>
</protein>
<evidence type="ECO:0000259" key="11">
    <source>
        <dbReference type="Pfam" id="PF00696"/>
    </source>
</evidence>
<keyword evidence="7 12" id="KW-0418">Kinase</keyword>
<dbReference type="GO" id="GO:0006225">
    <property type="term" value="P:UDP biosynthetic process"/>
    <property type="evidence" value="ECO:0007669"/>
    <property type="project" value="TreeGrafter"/>
</dbReference>
<keyword evidence="9" id="KW-0665">Pyrimidine biosynthesis</keyword>
<comment type="pathway">
    <text evidence="1">Pyrimidine metabolism; CTP biosynthesis via de novo pathway; UDP from UMP (UMPK route): step 1/1.</text>
</comment>
<keyword evidence="6" id="KW-0547">Nucleotide-binding</keyword>
<dbReference type="EC" id="2.7.4.22" evidence="3"/>
<dbReference type="SUPFAM" id="SSF53633">
    <property type="entry name" value="Carbamate kinase-like"/>
    <property type="match status" value="1"/>
</dbReference>
<comment type="similarity">
    <text evidence="2">Belongs to the UMP kinase family.</text>
</comment>
<sequence length="229" mass="25749">MAKGKKFVISLGGSIAFPEGMNIAFLKNFYFFIKKEIKKRNKFIIVAGGGAITRKYQEAASKITQVSNEDKDWLGIHATRLNAHLVRTILKRNANPIVFDNRYKITNFGRYSIIVASGWRPGWSTDYVAVQIAADFKIKSVINLSKAAYVYTADFQKYPEAKPIEKISWNSYLDLIPQKWIPGLHVPVDPVAAKLAKRKNIKVIVVGGDDLNNLKNIMRGGKFEGTVLE</sequence>
<evidence type="ECO:0000256" key="4">
    <source>
        <dbReference type="ARBA" id="ARBA00022490"/>
    </source>
</evidence>
<evidence type="ECO:0000313" key="13">
    <source>
        <dbReference type="Proteomes" id="UP000230088"/>
    </source>
</evidence>
<gene>
    <name evidence="12" type="ORF">COT33_00400</name>
</gene>
<dbReference type="GO" id="GO:0033862">
    <property type="term" value="F:UMP kinase activity"/>
    <property type="evidence" value="ECO:0007669"/>
    <property type="project" value="UniProtKB-EC"/>
</dbReference>
<keyword evidence="4" id="KW-0963">Cytoplasm</keyword>
<organism evidence="12 13">
    <name type="scientific">Candidatus Nealsonbacteria bacterium CG08_land_8_20_14_0_20_38_20</name>
    <dbReference type="NCBI Taxonomy" id="1974705"/>
    <lineage>
        <taxon>Bacteria</taxon>
        <taxon>Candidatus Nealsoniibacteriota</taxon>
    </lineage>
</organism>
<evidence type="ECO:0000313" key="12">
    <source>
        <dbReference type="EMBL" id="PIS39730.1"/>
    </source>
</evidence>
<evidence type="ECO:0000256" key="3">
    <source>
        <dbReference type="ARBA" id="ARBA00012899"/>
    </source>
</evidence>
<evidence type="ECO:0000256" key="6">
    <source>
        <dbReference type="ARBA" id="ARBA00022741"/>
    </source>
</evidence>
<proteinExistence type="inferred from homology"/>
<keyword evidence="5" id="KW-0808">Transferase</keyword>
<evidence type="ECO:0000256" key="1">
    <source>
        <dbReference type="ARBA" id="ARBA00004791"/>
    </source>
</evidence>
<dbReference type="GO" id="GO:0005524">
    <property type="term" value="F:ATP binding"/>
    <property type="evidence" value="ECO:0007669"/>
    <property type="project" value="UniProtKB-KW"/>
</dbReference>
<comment type="caution">
    <text evidence="12">The sequence shown here is derived from an EMBL/GenBank/DDBJ whole genome shotgun (WGS) entry which is preliminary data.</text>
</comment>
<reference evidence="13" key="1">
    <citation type="submission" date="2017-09" db="EMBL/GenBank/DDBJ databases">
        <title>Depth-based differentiation of microbial function through sediment-hosted aquifers and enrichment of novel symbionts in the deep terrestrial subsurface.</title>
        <authorList>
            <person name="Probst A.J."/>
            <person name="Ladd B."/>
            <person name="Jarett J.K."/>
            <person name="Geller-Mcgrath D.E."/>
            <person name="Sieber C.M.K."/>
            <person name="Emerson J.B."/>
            <person name="Anantharaman K."/>
            <person name="Thomas B.C."/>
            <person name="Malmstrom R."/>
            <person name="Stieglmeier M."/>
            <person name="Klingl A."/>
            <person name="Woyke T."/>
            <person name="Ryan C.M."/>
            <person name="Banfield J.F."/>
        </authorList>
    </citation>
    <scope>NUCLEOTIDE SEQUENCE [LARGE SCALE GENOMIC DNA]</scope>
</reference>
<dbReference type="AlphaFoldDB" id="A0A2H0YMP0"/>
<evidence type="ECO:0000256" key="10">
    <source>
        <dbReference type="ARBA" id="ARBA00032092"/>
    </source>
</evidence>
<dbReference type="Pfam" id="PF00696">
    <property type="entry name" value="AA_kinase"/>
    <property type="match status" value="1"/>
</dbReference>
<evidence type="ECO:0000256" key="2">
    <source>
        <dbReference type="ARBA" id="ARBA00007614"/>
    </source>
</evidence>
<feature type="domain" description="Aspartate/glutamate/uridylate kinase" evidence="11">
    <location>
        <begin position="5"/>
        <end position="206"/>
    </location>
</feature>
<dbReference type="InterPro" id="IPR036393">
    <property type="entry name" value="AceGlu_kinase-like_sf"/>
</dbReference>
<dbReference type="PANTHER" id="PTHR42833:SF4">
    <property type="entry name" value="URIDYLATE KINASE PUMPKIN, CHLOROPLASTIC"/>
    <property type="match status" value="1"/>
</dbReference>
<evidence type="ECO:0000256" key="8">
    <source>
        <dbReference type="ARBA" id="ARBA00022840"/>
    </source>
</evidence>
<dbReference type="InterPro" id="IPR011818">
    <property type="entry name" value="Uridylate_kinase_arch/spir"/>
</dbReference>
<evidence type="ECO:0000256" key="9">
    <source>
        <dbReference type="ARBA" id="ARBA00022975"/>
    </source>
</evidence>